<dbReference type="EMBL" id="REGN01012558">
    <property type="protein sequence ID" value="RMZ95150.1"/>
    <property type="molecule type" value="Genomic_DNA"/>
</dbReference>
<evidence type="ECO:0000313" key="1">
    <source>
        <dbReference type="EMBL" id="RMZ95150.1"/>
    </source>
</evidence>
<protein>
    <submittedName>
        <fullName evidence="1">Uncharacterized protein</fullName>
    </submittedName>
</protein>
<gene>
    <name evidence="1" type="ORF">BpHYR1_051671</name>
</gene>
<dbReference type="Proteomes" id="UP000276133">
    <property type="component" value="Unassembled WGS sequence"/>
</dbReference>
<organism evidence="1 2">
    <name type="scientific">Brachionus plicatilis</name>
    <name type="common">Marine rotifer</name>
    <name type="synonym">Brachionus muelleri</name>
    <dbReference type="NCBI Taxonomy" id="10195"/>
    <lineage>
        <taxon>Eukaryota</taxon>
        <taxon>Metazoa</taxon>
        <taxon>Spiralia</taxon>
        <taxon>Gnathifera</taxon>
        <taxon>Rotifera</taxon>
        <taxon>Eurotatoria</taxon>
        <taxon>Monogononta</taxon>
        <taxon>Pseudotrocha</taxon>
        <taxon>Ploima</taxon>
        <taxon>Brachionidae</taxon>
        <taxon>Brachionus</taxon>
    </lineage>
</organism>
<accession>A0A3M7P8Q1</accession>
<evidence type="ECO:0000313" key="2">
    <source>
        <dbReference type="Proteomes" id="UP000276133"/>
    </source>
</evidence>
<comment type="caution">
    <text evidence="1">The sequence shown here is derived from an EMBL/GenBank/DDBJ whole genome shotgun (WGS) entry which is preliminary data.</text>
</comment>
<sequence>MKNCVKISKQTKDRFKKINDKVVNLIDTLFEKNCFKTQSFSTTKDAKKKFTYVSLFSLEPLDLMIERNGGGVLCFNCFFFIKIRSPGFHMKAGHMNS</sequence>
<proteinExistence type="predicted"/>
<dbReference type="AlphaFoldDB" id="A0A3M7P8Q1"/>
<keyword evidence="2" id="KW-1185">Reference proteome</keyword>
<name>A0A3M7P8Q1_BRAPC</name>
<reference evidence="1 2" key="1">
    <citation type="journal article" date="2018" name="Sci. Rep.">
        <title>Genomic signatures of local adaptation to the degree of environmental predictability in rotifers.</title>
        <authorList>
            <person name="Franch-Gras L."/>
            <person name="Hahn C."/>
            <person name="Garcia-Roger E.M."/>
            <person name="Carmona M.J."/>
            <person name="Serra M."/>
            <person name="Gomez A."/>
        </authorList>
    </citation>
    <scope>NUCLEOTIDE SEQUENCE [LARGE SCALE GENOMIC DNA]</scope>
    <source>
        <strain evidence="1">HYR1</strain>
    </source>
</reference>